<comment type="subcellular location">
    <subcellularLocation>
        <location evidence="1">Membrane</location>
        <topology evidence="1">Single-pass type I membrane protein</topology>
    </subcellularLocation>
</comment>
<dbReference type="Gene3D" id="2.10.50.10">
    <property type="entry name" value="Tumor Necrosis Factor Receptor, subunit A, domain 2"/>
    <property type="match status" value="13"/>
</dbReference>
<dbReference type="SMART" id="SM00032">
    <property type="entry name" value="CCP"/>
    <property type="match status" value="4"/>
</dbReference>
<dbReference type="InterPro" id="IPR018097">
    <property type="entry name" value="EGF_Ca-bd_CS"/>
</dbReference>
<dbReference type="FunFam" id="2.10.25.10:FF:000173">
    <property type="entry name" value="Neurogenic locus notch protein 2"/>
    <property type="match status" value="1"/>
</dbReference>
<dbReference type="Pfam" id="PF13385">
    <property type="entry name" value="Laminin_G_3"/>
    <property type="match status" value="1"/>
</dbReference>
<keyword evidence="8 15" id="KW-1133">Transmembrane helix</keyword>
<feature type="domain" description="EGF-like" evidence="16">
    <location>
        <begin position="1110"/>
        <end position="1146"/>
    </location>
</feature>
<dbReference type="Pfam" id="PF14670">
    <property type="entry name" value="FXa_inhibition"/>
    <property type="match status" value="1"/>
</dbReference>
<dbReference type="Gene3D" id="2.60.120.200">
    <property type="match status" value="1"/>
</dbReference>
<dbReference type="Gene3D" id="2.10.25.10">
    <property type="entry name" value="Laminin"/>
    <property type="match status" value="8"/>
</dbReference>
<dbReference type="PROSITE" id="PS50026">
    <property type="entry name" value="EGF_3"/>
    <property type="match status" value="8"/>
</dbReference>
<dbReference type="SUPFAM" id="SSF49899">
    <property type="entry name" value="Concanavalin A-like lectins/glucanases"/>
    <property type="match status" value="1"/>
</dbReference>
<protein>
    <submittedName>
        <fullName evidence="18">Uncharacterized protein</fullName>
    </submittedName>
</protein>
<evidence type="ECO:0000256" key="10">
    <source>
        <dbReference type="ARBA" id="ARBA00023157"/>
    </source>
</evidence>
<dbReference type="PROSITE" id="PS00022">
    <property type="entry name" value="EGF_1"/>
    <property type="match status" value="8"/>
</dbReference>
<feature type="disulfide bond" evidence="13">
    <location>
        <begin position="932"/>
        <end position="941"/>
    </location>
</feature>
<dbReference type="CDD" id="cd00033">
    <property type="entry name" value="CCP"/>
    <property type="match status" value="1"/>
</dbReference>
<dbReference type="InterPro" id="IPR013032">
    <property type="entry name" value="EGF-like_CS"/>
</dbReference>
<dbReference type="Pfam" id="PF00008">
    <property type="entry name" value="EGF"/>
    <property type="match status" value="3"/>
</dbReference>
<accession>A0ABD0M7Q2</accession>
<keyword evidence="6" id="KW-0732">Signal</keyword>
<feature type="disulfide bond" evidence="14">
    <location>
        <begin position="130"/>
        <end position="157"/>
    </location>
</feature>
<keyword evidence="19" id="KW-1185">Reference proteome</keyword>
<evidence type="ECO:0000256" key="5">
    <source>
        <dbReference type="ARBA" id="ARBA00022692"/>
    </source>
</evidence>
<evidence type="ECO:0000256" key="9">
    <source>
        <dbReference type="ARBA" id="ARBA00023136"/>
    </source>
</evidence>
<dbReference type="FunFam" id="2.10.25.10:FF:000012">
    <property type="entry name" value="Delta-like protein"/>
    <property type="match status" value="1"/>
</dbReference>
<dbReference type="SMART" id="SM01411">
    <property type="entry name" value="Ephrin_rec_like"/>
    <property type="match status" value="16"/>
</dbReference>
<feature type="domain" description="EGF-like" evidence="16">
    <location>
        <begin position="2426"/>
        <end position="2465"/>
    </location>
</feature>
<feature type="domain" description="Sushi" evidence="17">
    <location>
        <begin position="291"/>
        <end position="357"/>
    </location>
</feature>
<dbReference type="PROSITE" id="PS00010">
    <property type="entry name" value="ASX_HYDROXYL"/>
    <property type="match status" value="4"/>
</dbReference>
<feature type="non-terminal residue" evidence="18">
    <location>
        <position position="1"/>
    </location>
</feature>
<dbReference type="PROSITE" id="PS50923">
    <property type="entry name" value="SUSHI"/>
    <property type="match status" value="3"/>
</dbReference>
<dbReference type="InterPro" id="IPR035976">
    <property type="entry name" value="Sushi/SCR/CCP_sf"/>
</dbReference>
<evidence type="ECO:0000313" key="18">
    <source>
        <dbReference type="EMBL" id="KAK7507523.1"/>
    </source>
</evidence>
<feature type="domain" description="EGF-like" evidence="16">
    <location>
        <begin position="1020"/>
        <end position="1057"/>
    </location>
</feature>
<feature type="disulfide bond" evidence="13">
    <location>
        <begin position="2430"/>
        <end position="2440"/>
    </location>
</feature>
<dbReference type="Pfam" id="PF07699">
    <property type="entry name" value="Ephrin_rec_like"/>
    <property type="match status" value="13"/>
</dbReference>
<feature type="disulfide bond" evidence="13">
    <location>
        <begin position="970"/>
        <end position="979"/>
    </location>
</feature>
<gene>
    <name evidence="18" type="ORF">BaRGS_00001458</name>
</gene>
<keyword evidence="10 13" id="KW-1015">Disulfide bond</keyword>
<feature type="domain" description="EGF-like" evidence="16">
    <location>
        <begin position="944"/>
        <end position="980"/>
    </location>
</feature>
<evidence type="ECO:0000256" key="11">
    <source>
        <dbReference type="ARBA" id="ARBA00023170"/>
    </source>
</evidence>
<dbReference type="SMART" id="SM00181">
    <property type="entry name" value="EGF"/>
    <property type="match status" value="13"/>
</dbReference>
<evidence type="ECO:0000256" key="8">
    <source>
        <dbReference type="ARBA" id="ARBA00022989"/>
    </source>
</evidence>
<dbReference type="GO" id="GO:0006897">
    <property type="term" value="P:endocytosis"/>
    <property type="evidence" value="ECO:0007669"/>
    <property type="project" value="UniProtKB-KW"/>
</dbReference>
<evidence type="ECO:0000256" key="7">
    <source>
        <dbReference type="ARBA" id="ARBA00022737"/>
    </source>
</evidence>
<evidence type="ECO:0000313" key="19">
    <source>
        <dbReference type="Proteomes" id="UP001519460"/>
    </source>
</evidence>
<dbReference type="SUPFAM" id="SSF57535">
    <property type="entry name" value="Complement control module/SCR domain"/>
    <property type="match status" value="3"/>
</dbReference>
<keyword evidence="5 15" id="KW-0812">Transmembrane</keyword>
<feature type="disulfide bond" evidence="13">
    <location>
        <begin position="1175"/>
        <end position="1184"/>
    </location>
</feature>
<dbReference type="InterPro" id="IPR006212">
    <property type="entry name" value="Furin_repeat"/>
</dbReference>
<feature type="transmembrane region" description="Helical" evidence="15">
    <location>
        <begin position="2480"/>
        <end position="2505"/>
    </location>
</feature>
<keyword evidence="14" id="KW-0768">Sushi</keyword>
<feature type="disulfide bond" evidence="13">
    <location>
        <begin position="1047"/>
        <end position="1056"/>
    </location>
</feature>
<dbReference type="Pfam" id="PF12661">
    <property type="entry name" value="hEGF"/>
    <property type="match status" value="2"/>
</dbReference>
<organism evidence="18 19">
    <name type="scientific">Batillaria attramentaria</name>
    <dbReference type="NCBI Taxonomy" id="370345"/>
    <lineage>
        <taxon>Eukaryota</taxon>
        <taxon>Metazoa</taxon>
        <taxon>Spiralia</taxon>
        <taxon>Lophotrochozoa</taxon>
        <taxon>Mollusca</taxon>
        <taxon>Gastropoda</taxon>
        <taxon>Caenogastropoda</taxon>
        <taxon>Sorbeoconcha</taxon>
        <taxon>Cerithioidea</taxon>
        <taxon>Batillariidae</taxon>
        <taxon>Batillaria</taxon>
    </lineage>
</organism>
<dbReference type="InterPro" id="IPR013320">
    <property type="entry name" value="ConA-like_dom_sf"/>
</dbReference>
<evidence type="ECO:0000256" key="15">
    <source>
        <dbReference type="SAM" id="Phobius"/>
    </source>
</evidence>
<evidence type="ECO:0000256" key="1">
    <source>
        <dbReference type="ARBA" id="ARBA00004479"/>
    </source>
</evidence>
<keyword evidence="7" id="KW-0677">Repeat</keyword>
<dbReference type="FunFam" id="2.10.25.10:FF:000009">
    <property type="entry name" value="Low-density lipoprotein receptor isoform 1"/>
    <property type="match status" value="1"/>
</dbReference>
<dbReference type="GO" id="GO:0016020">
    <property type="term" value="C:membrane"/>
    <property type="evidence" value="ECO:0007669"/>
    <property type="project" value="UniProtKB-SubCell"/>
</dbReference>
<dbReference type="PROSITE" id="PS01187">
    <property type="entry name" value="EGF_CA"/>
    <property type="match status" value="2"/>
</dbReference>
<feature type="disulfide bond" evidence="13">
    <location>
        <begin position="1095"/>
        <end position="1104"/>
    </location>
</feature>
<dbReference type="InterPro" id="IPR026823">
    <property type="entry name" value="cEGF"/>
</dbReference>
<evidence type="ECO:0000256" key="4">
    <source>
        <dbReference type="ARBA" id="ARBA00022583"/>
    </source>
</evidence>
<dbReference type="Proteomes" id="UP001519460">
    <property type="component" value="Unassembled WGS sequence"/>
</dbReference>
<evidence type="ECO:0000256" key="6">
    <source>
        <dbReference type="ARBA" id="ARBA00022729"/>
    </source>
</evidence>
<evidence type="ECO:0000259" key="16">
    <source>
        <dbReference type="PROSITE" id="PS50026"/>
    </source>
</evidence>
<feature type="domain" description="EGF-like" evidence="16">
    <location>
        <begin position="982"/>
        <end position="1018"/>
    </location>
</feature>
<feature type="domain" description="Sushi" evidence="17">
    <location>
        <begin position="102"/>
        <end position="159"/>
    </location>
</feature>
<keyword evidence="11" id="KW-0675">Receptor</keyword>
<feature type="disulfide bond" evidence="13">
    <location>
        <begin position="1136"/>
        <end position="1145"/>
    </location>
</feature>
<comment type="similarity">
    <text evidence="2">Belongs to the CRELD family.</text>
</comment>
<name>A0ABD0M7Q2_9CAEN</name>
<evidence type="ECO:0000256" key="12">
    <source>
        <dbReference type="ARBA" id="ARBA00023180"/>
    </source>
</evidence>
<feature type="domain" description="EGF-like" evidence="16">
    <location>
        <begin position="904"/>
        <end position="942"/>
    </location>
</feature>
<proteinExistence type="inferred from homology"/>
<dbReference type="InterPro" id="IPR011641">
    <property type="entry name" value="Tyr-kin_ephrin_A/B_rcpt-like"/>
</dbReference>
<dbReference type="Pfam" id="PF12662">
    <property type="entry name" value="cEGF"/>
    <property type="match status" value="1"/>
</dbReference>
<dbReference type="InterPro" id="IPR001881">
    <property type="entry name" value="EGF-like_Ca-bd_dom"/>
</dbReference>
<evidence type="ECO:0000256" key="14">
    <source>
        <dbReference type="PROSITE-ProRule" id="PRU00302"/>
    </source>
</evidence>
<comment type="caution">
    <text evidence="13">Lacks conserved residue(s) required for the propagation of feature annotation.</text>
</comment>
<feature type="disulfide bond" evidence="13">
    <location>
        <begin position="1008"/>
        <end position="1017"/>
    </location>
</feature>
<reference evidence="18 19" key="1">
    <citation type="journal article" date="2023" name="Sci. Data">
        <title>Genome assembly of the Korean intertidal mud-creeper Batillaria attramentaria.</title>
        <authorList>
            <person name="Patra A.K."/>
            <person name="Ho P.T."/>
            <person name="Jun S."/>
            <person name="Lee S.J."/>
            <person name="Kim Y."/>
            <person name="Won Y.J."/>
        </authorList>
    </citation>
    <scope>NUCLEOTIDE SEQUENCE [LARGE SCALE GENOMIC DNA]</scope>
    <source>
        <strain evidence="18">Wonlab-2016</strain>
    </source>
</reference>
<dbReference type="CDD" id="cd00054">
    <property type="entry name" value="EGF_CA"/>
    <property type="match status" value="4"/>
</dbReference>
<feature type="domain" description="EGF-like" evidence="16">
    <location>
        <begin position="1148"/>
        <end position="1185"/>
    </location>
</feature>
<dbReference type="InterPro" id="IPR009030">
    <property type="entry name" value="Growth_fac_rcpt_cys_sf"/>
</dbReference>
<dbReference type="Gene3D" id="2.10.70.10">
    <property type="entry name" value="Complement Module, domain 1"/>
    <property type="match status" value="3"/>
</dbReference>
<feature type="disulfide bond" evidence="13">
    <location>
        <begin position="1076"/>
        <end position="1093"/>
    </location>
</feature>
<dbReference type="PROSITE" id="PS01186">
    <property type="entry name" value="EGF_2"/>
    <property type="match status" value="3"/>
</dbReference>
<comment type="caution">
    <text evidence="18">The sequence shown here is derived from an EMBL/GenBank/DDBJ whole genome shotgun (WGS) entry which is preliminary data.</text>
</comment>
<dbReference type="Pfam" id="PF00084">
    <property type="entry name" value="Sushi"/>
    <property type="match status" value="1"/>
</dbReference>
<evidence type="ECO:0000256" key="3">
    <source>
        <dbReference type="ARBA" id="ARBA00022536"/>
    </source>
</evidence>
<dbReference type="SMART" id="SM00179">
    <property type="entry name" value="EGF_CA"/>
    <property type="match status" value="8"/>
</dbReference>
<feature type="disulfide bond" evidence="13">
    <location>
        <begin position="2455"/>
        <end position="2464"/>
    </location>
</feature>
<evidence type="ECO:0000256" key="2">
    <source>
        <dbReference type="ARBA" id="ARBA00005897"/>
    </source>
</evidence>
<dbReference type="InterPro" id="IPR052071">
    <property type="entry name" value="SCUB_EGF-like_domain"/>
</dbReference>
<feature type="domain" description="EGF-like" evidence="16">
    <location>
        <begin position="1067"/>
        <end position="1105"/>
    </location>
</feature>
<keyword evidence="9 15" id="KW-0472">Membrane</keyword>
<feature type="disulfide bond" evidence="14">
    <location>
        <begin position="293"/>
        <end position="336"/>
    </location>
</feature>
<dbReference type="SUPFAM" id="SSF57184">
    <property type="entry name" value="Growth factor receptor domain"/>
    <property type="match status" value="5"/>
</dbReference>
<dbReference type="SMART" id="SM00261">
    <property type="entry name" value="FU"/>
    <property type="match status" value="6"/>
</dbReference>
<evidence type="ECO:0000256" key="13">
    <source>
        <dbReference type="PROSITE-ProRule" id="PRU00076"/>
    </source>
</evidence>
<feature type="domain" description="Sushi" evidence="17">
    <location>
        <begin position="226"/>
        <end position="290"/>
    </location>
</feature>
<dbReference type="SUPFAM" id="SSF57196">
    <property type="entry name" value="EGF/Laminin"/>
    <property type="match status" value="8"/>
</dbReference>
<keyword evidence="4" id="KW-0254">Endocytosis</keyword>
<dbReference type="EMBL" id="JACVVK020000004">
    <property type="protein sequence ID" value="KAK7507523.1"/>
    <property type="molecule type" value="Genomic_DNA"/>
</dbReference>
<keyword evidence="3 13" id="KW-0245">EGF-like domain</keyword>
<evidence type="ECO:0000259" key="17">
    <source>
        <dbReference type="PROSITE" id="PS50923"/>
    </source>
</evidence>
<sequence>VDKCMEEPDYCNHTCSDSEFGERTCSCMDGFTLDADGRTCNDINECATDNGGCEHNCANSDGSYECSCRQGYSLFVSDGTEGFFLAPNEDGMRPGDVRRFNHSCVQDVPNGERLSNKSSYHYNDEIRYFCNLGYELSGNNPLTCDSTGQWNFATPQCQIATCPPDTLPPGLLNPAVVSPVAPVNLSEHVTLTCNVPGVGTFTRTRTCVYQDGQYKLMGADYECGLVDCGAPEQQPNSVYLDDSTTTYGSNFTFSCRNQTAPSGGSEESGDTVVRCRSDGLWDFGTLQCEGLTCTDPGRPAGGTQVATFDSYRPGGQVSFQCTQQGFALSNTNPLQCQLNAAGNGVAWNTQDLPECVDTENPVLTGCASEKVLVDRYSPASQSVTVPTFTDNFAVKRFRVTASGTDQVLWPSANYLLSAEVSMFTFTATDFNDNENTCTVVTERRDDYTTWREFKTDGQTIGVTFTASDVIVSDDKGTQAPTFNSANGGFGSTFVVTEGNLSKSFPPFASGDYVATVSDTSGNTASCTFEVTFKPESCSPFTLRKPVHGQRDCQETSTGFNCSLTCDTGYVFYDAPDDSSIVRTCVTGEDWPEPQITACVKADGADQDAQFHQVFRFNYTMADDGTQTGCSDLDNYKDLIDRKLPNVVALIPETCNTDDNADRPQGQIEVSSITSDGQVTVEYTLTYEEREPRIYTQCKGIVAENFIGDFKLNRELRGPFTPNFCPQLEEIAARSTDQGLYYGEIVNPGEYVCQTGKKIMYEGNEVCVTCPEGMQSVGDVCQPCPVGTYNEVAGSTLCTRCTAGSSTFSTGSTSQQECTAVCRPGRFSATGLPPCQMCPKNTYSVNSTHCEPCPTNYITRNTGADNQTYCLGFYADQEGAETCTACSANEETAGEGSTSSQNCTEITACRPGNDPCQNGGTCNLANRDVVCSCPDGYYGQFCQLPIDLCNNNPCYNGGTCQQHGNKYNCSCPTGASGPRCETIAVSCSDSTCENGAVCRNDLNDFTCLCPPGFSGKSCNVTTPICDSNQCENGATCVPLGNVRYRCNCPAGYSGKFCEENIGLMCESNIDDCQNHTCRAPGTYNCTDMVNGYKCMCKPGYTGQFCQLCENIRQNCLASTCTNSAQCYNLFGDFYCSCLPNTFGKTCSNAPSVCVNANPCLNNSRCTESAGTPMCECTNMYTGEGCQILRDFCSTTDPVCQNGGKCKKEGNVDREFDLLFTHPDKNNMAALAYPLHLSGDGFSITMWVQYMKKFDTGTFFTLYKVPNPNSLAGKEEIIRLDESGLTIALDGNPTMLNTTVEFNQGEWHFIVLSWNRTTGRFSFFVDTIRIPIDNYNQGAELDMYVWMVLGCRYDTATDMCTKGAGFTGHISQVTLYNRELVFREELTLVGNVNPTYVFRDAVMTWGEFLLYPGVTRSYPSKADKSCPKGFQGFPGCTTPVPEGACPQDIITYSDKRVTEVNWTFNGGANRVKSSLPSDSVYLWGKHPVVIEAENQDGNKALCSFDIYVRYSDCPKPSTPLNAEQVYCAPFFRDEGNRQYRQCSLNCQDNHKPVVAIPDTHTCGPVGSWAPPSMYLPYKLPSLTSTPRRRVVVVIVYHVASTECDKVREDLQEQIVLKLQQQNSLWALSLCKQTSCSDVIIAISCTLGGSAGRRKRQASTPTDVEVTITFDDAPTLLTKTADASVLRTPEDLMRSLVLSGTDFDFSERIADSTPDPNGLEVRLELWCQSPRALIGEVCVECAEGSFYNATTQQCQLCPIGQYQDQAGQTECKGCSSDKTTETEGSTTSNDCKSVCPVGQFYNGDSCADCSVGFFQDEPGFFYCLPCSVDKITRQTGATSESLCFDACPPGEELTPDGSCKDCDIGSYKATSENLCEPCEDGLATNFTGADSKDDCNVERNGTQDSCKPCDVGFYRTGVNPYSSCTPCPGNKRTVSTGATSADQCTIYKCPAGQKPTSDQSDCEDCPRGYYQPLADQTGCNKCPGTKEDTRTTGATSLGDCEEYCDSGYEKHSNGSCVVCSIGYYKDNTIDNFHNCTRCSNDQYVTPSEGATSDSDCTVLDCRPGTYIKGDVCETCPQGTYQDKSHWKSCETCPTNTSTRLTGSTDANDCEAYCEAGYEKKTRASNCEVCPRGYYKNNVDDVFMDCTLCPPDYVTPDLGAGVGATDISQCNVRNCTPGQYISGNNCSACEIGYYQPDWWQDSCIACVTDRTTMTTGATNQSQCILSCPPGKENKAGADVCTVCERGFYKDVQAAAPCSPCAVGFTTRITGATAESACDLRACEPGFKPRSSGCVECGLGTYQPDKWEEDCINCTSGRTTYQTGANSSELCLPDCPSGSKLEGKECVKCPRGQYRNRAEGLPCRDCPTDLTTPADGAVSQDDSTCAVGLFFNSTSRRCETCPKNQYQNQTGQSECKPCPATTSTEGVGKTSPNDCKDICDEEGYCINANGCNRITLRCVCRDNYVGDRCDTRTAAQAGLGEKDTMIIAIVVPLILLLIIIVIVIGCILWMRQRHKSKEFIERASERGSIAARMSPRGGYDGTYEAFEAKSAPLVGGQRMMLPEYSNEMYENPVYMPREGDWKYFVNIGFL</sequence>
<dbReference type="PANTHER" id="PTHR24046:SF5">
    <property type="entry name" value="EGF-LIKE DOMAIN-CONTAINING PROTEIN"/>
    <property type="match status" value="1"/>
</dbReference>
<dbReference type="PANTHER" id="PTHR24046">
    <property type="entry name" value="SIGNAL PEPTIDE, CUB AND EGF-LIKE DOMAIN-CONTAINING"/>
    <property type="match status" value="1"/>
</dbReference>
<dbReference type="InterPro" id="IPR000742">
    <property type="entry name" value="EGF"/>
</dbReference>
<dbReference type="InterPro" id="IPR000152">
    <property type="entry name" value="EGF-type_Asp/Asn_hydroxyl_site"/>
</dbReference>
<keyword evidence="12" id="KW-0325">Glycoprotein</keyword>
<dbReference type="InterPro" id="IPR000436">
    <property type="entry name" value="Sushi_SCR_CCP_dom"/>
</dbReference>